<feature type="compositionally biased region" description="Polar residues" evidence="1">
    <location>
        <begin position="65"/>
        <end position="82"/>
    </location>
</feature>
<evidence type="ECO:0000313" key="3">
    <source>
        <dbReference type="Proteomes" id="UP001183610"/>
    </source>
</evidence>
<keyword evidence="3" id="KW-1185">Reference proteome</keyword>
<organism evidence="2 3">
    <name type="scientific">Streptomyces evansiae</name>
    <dbReference type="NCBI Taxonomy" id="3075535"/>
    <lineage>
        <taxon>Bacteria</taxon>
        <taxon>Bacillati</taxon>
        <taxon>Actinomycetota</taxon>
        <taxon>Actinomycetes</taxon>
        <taxon>Kitasatosporales</taxon>
        <taxon>Streptomycetaceae</taxon>
        <taxon>Streptomyces</taxon>
    </lineage>
</organism>
<evidence type="ECO:0008006" key="4">
    <source>
        <dbReference type="Google" id="ProtNLM"/>
    </source>
</evidence>
<accession>A0ABU2RE64</accession>
<dbReference type="Proteomes" id="UP001183610">
    <property type="component" value="Unassembled WGS sequence"/>
</dbReference>
<feature type="region of interest" description="Disordered" evidence="1">
    <location>
        <begin position="1"/>
        <end position="95"/>
    </location>
</feature>
<evidence type="ECO:0000256" key="1">
    <source>
        <dbReference type="SAM" id="MobiDB-lite"/>
    </source>
</evidence>
<feature type="region of interest" description="Disordered" evidence="1">
    <location>
        <begin position="189"/>
        <end position="221"/>
    </location>
</feature>
<protein>
    <recommendedName>
        <fullName evidence="4">Type III effector protein</fullName>
    </recommendedName>
</protein>
<dbReference type="RefSeq" id="WP_009067909.1">
    <property type="nucleotide sequence ID" value="NZ_JAVRET010000155.1"/>
</dbReference>
<name>A0ABU2RE64_9ACTN</name>
<reference evidence="3" key="1">
    <citation type="submission" date="2023-07" db="EMBL/GenBank/DDBJ databases">
        <title>30 novel species of actinomycetes from the DSMZ collection.</title>
        <authorList>
            <person name="Nouioui I."/>
        </authorList>
    </citation>
    <scope>NUCLEOTIDE SEQUENCE [LARGE SCALE GENOMIC DNA]</scope>
    <source>
        <strain evidence="3">DSM 41979</strain>
    </source>
</reference>
<gene>
    <name evidence="2" type="ORF">RM698_31685</name>
</gene>
<proteinExistence type="predicted"/>
<sequence length="550" mass="58004">MSTPVHGTSAREFPVRQRPRRESAPAPHPLHALQSRAGNAATYAAVQRARGKGQSPALPDIPELSASSQQSRTPEVTTSTRARTPAIAAPKRAQTPEIAVKEERKKLRDRMSAALTRAKKHFDISDTFVSRGQIPGNAGVNNLGATGGDTGISHAAAASGFAVGAENFLADGVNAGLDVIDARKARKDYAANPTGPTSHQPHKKTRTKPTDALSNSATTAGDGLSAVKDMLRSEAVEHALNVSEASGGVSAVLGVAKAGRHARRFALTQRKYSELKKLDKPVRTSEDAVAQLGEANRTGQLAFGRAYVALNRIWDEEGGEQFAEQLDEALDTAIGAATEVKEAAARLRHAEDSNAMADSQDYSLSKQRHKMGKLAASAAGESLKAASGAATIATAVTAGLATTPVGWGLAAAAAGFLLGGALYKSVQAGKLRYEDAKDPNRYAPEGAEHYREPKTKDEALKESLKFWRKVEHGKRQAVAREIYKRAAGEAIPGSKETAPDMRASARALLIALKAGPSHLGLSQQAWAESLNDPDRTASWHAEIAAQLASG</sequence>
<comment type="caution">
    <text evidence="2">The sequence shown here is derived from an EMBL/GenBank/DDBJ whole genome shotgun (WGS) entry which is preliminary data.</text>
</comment>
<dbReference type="EMBL" id="JAVRET010000155">
    <property type="protein sequence ID" value="MDT0413580.1"/>
    <property type="molecule type" value="Genomic_DNA"/>
</dbReference>
<evidence type="ECO:0000313" key="2">
    <source>
        <dbReference type="EMBL" id="MDT0413580.1"/>
    </source>
</evidence>